<dbReference type="PANTHER" id="PTHR22941:SF34">
    <property type="entry name" value="SERPENTINE RECEPTOR, CLASS H-RELATED"/>
    <property type="match status" value="1"/>
</dbReference>
<feature type="transmembrane region" description="Helical" evidence="1">
    <location>
        <begin position="12"/>
        <end position="32"/>
    </location>
</feature>
<feature type="transmembrane region" description="Helical" evidence="1">
    <location>
        <begin position="200"/>
        <end position="222"/>
    </location>
</feature>
<keyword evidence="1" id="KW-1133">Transmembrane helix</keyword>
<keyword evidence="1" id="KW-0472">Membrane</keyword>
<keyword evidence="2" id="KW-1185">Reference proteome</keyword>
<organism evidence="2 3">
    <name type="scientific">Caenorhabditis tropicalis</name>
    <dbReference type="NCBI Taxonomy" id="1561998"/>
    <lineage>
        <taxon>Eukaryota</taxon>
        <taxon>Metazoa</taxon>
        <taxon>Ecdysozoa</taxon>
        <taxon>Nematoda</taxon>
        <taxon>Chromadorea</taxon>
        <taxon>Rhabditida</taxon>
        <taxon>Rhabditina</taxon>
        <taxon>Rhabditomorpha</taxon>
        <taxon>Rhabditoidea</taxon>
        <taxon>Rhabditidae</taxon>
        <taxon>Peloderinae</taxon>
        <taxon>Caenorhabditis</taxon>
    </lineage>
</organism>
<proteinExistence type="predicted"/>
<dbReference type="AlphaFoldDB" id="A0A1I7U1J6"/>
<dbReference type="InterPro" id="IPR053220">
    <property type="entry name" value="Nematode_rcpt-like_serp_H"/>
</dbReference>
<reference evidence="3" key="1">
    <citation type="submission" date="2016-11" db="UniProtKB">
        <authorList>
            <consortium name="WormBaseParasite"/>
        </authorList>
    </citation>
    <scope>IDENTIFICATION</scope>
</reference>
<accession>A0A1I7U1J6</accession>
<feature type="transmembrane region" description="Helical" evidence="1">
    <location>
        <begin position="52"/>
        <end position="72"/>
    </location>
</feature>
<dbReference type="Pfam" id="PF10318">
    <property type="entry name" value="7TM_GPCR_Srh"/>
    <property type="match status" value="1"/>
</dbReference>
<keyword evidence="1" id="KW-0812">Transmembrane</keyword>
<evidence type="ECO:0000313" key="3">
    <source>
        <dbReference type="WBParaSite" id="Csp11.Scaffold629.g13923.t1"/>
    </source>
</evidence>
<dbReference type="PANTHER" id="PTHR22941">
    <property type="entry name" value="SERPENTINE RECEPTOR"/>
    <property type="match status" value="1"/>
</dbReference>
<sequence length="287" mass="33252">MKSVKASLMNLNFWCTLSVMDLGFITCQYYYFPYFAGFNMGILTFLNVSMPVQFWFGIACNYTVVIVIVLLFETRSSLIQQNRFRIKTTIGRISWVLVNFCAIMAAQTPMYFDIPDQMDAKMFILKSLPCPTIEFFTEPLFVMTIDPFWENYIHISGNITFLCLTLQILFFTSCCIYYLFISKTMSRVSQSTRRLQIRSFYLMIIQTVFPIILIFVPLSALMNKEKDEGGHQSENNFSMIMISVHHGATSLAILLVHHPYRNFLKTKIFCGKETKVVTVTTDVSFRS</sequence>
<evidence type="ECO:0000256" key="1">
    <source>
        <dbReference type="SAM" id="Phobius"/>
    </source>
</evidence>
<dbReference type="InterPro" id="IPR019422">
    <property type="entry name" value="7TM_GPCR_serpentine_rcpt_Srh"/>
</dbReference>
<evidence type="ECO:0000313" key="2">
    <source>
        <dbReference type="Proteomes" id="UP000095282"/>
    </source>
</evidence>
<dbReference type="WBParaSite" id="Csp11.Scaffold629.g13923.t1">
    <property type="protein sequence ID" value="Csp11.Scaffold629.g13923.t1"/>
    <property type="gene ID" value="Csp11.Scaffold629.g13923"/>
</dbReference>
<dbReference type="Proteomes" id="UP000095282">
    <property type="component" value="Unplaced"/>
</dbReference>
<protein>
    <submittedName>
        <fullName evidence="3">Serpentine Receptor, class H</fullName>
    </submittedName>
</protein>
<feature type="transmembrane region" description="Helical" evidence="1">
    <location>
        <begin position="237"/>
        <end position="257"/>
    </location>
</feature>
<feature type="transmembrane region" description="Helical" evidence="1">
    <location>
        <begin position="93"/>
        <end position="112"/>
    </location>
</feature>
<feature type="transmembrane region" description="Helical" evidence="1">
    <location>
        <begin position="159"/>
        <end position="180"/>
    </location>
</feature>
<name>A0A1I7U1J6_9PELO</name>